<organism evidence="4 5">
    <name type="scientific">Marinobacterium maritimum</name>
    <dbReference type="NCBI Taxonomy" id="500162"/>
    <lineage>
        <taxon>Bacteria</taxon>
        <taxon>Pseudomonadati</taxon>
        <taxon>Pseudomonadota</taxon>
        <taxon>Gammaproteobacteria</taxon>
        <taxon>Oceanospirillales</taxon>
        <taxon>Oceanospirillaceae</taxon>
        <taxon>Marinobacterium</taxon>
    </lineage>
</organism>
<accession>A0ABP3TAM7</accession>
<dbReference type="PANTHER" id="PTHR42796:SF4">
    <property type="entry name" value="FUMARYLACETOACETATE HYDROLASE DOMAIN-CONTAINING PROTEIN 2A"/>
    <property type="match status" value="1"/>
</dbReference>
<evidence type="ECO:0000256" key="1">
    <source>
        <dbReference type="ARBA" id="ARBA00010211"/>
    </source>
</evidence>
<name>A0ABP3TAM7_9GAMM</name>
<comment type="caution">
    <text evidence="4">The sequence shown here is derived from an EMBL/GenBank/DDBJ whole genome shotgun (WGS) entry which is preliminary data.</text>
</comment>
<keyword evidence="5" id="KW-1185">Reference proteome</keyword>
<comment type="similarity">
    <text evidence="1">Belongs to the FAH family.</text>
</comment>
<dbReference type="PANTHER" id="PTHR42796">
    <property type="entry name" value="FUMARYLACETOACETATE HYDROLASE DOMAIN-CONTAINING PROTEIN 2A-RELATED"/>
    <property type="match status" value="1"/>
</dbReference>
<evidence type="ECO:0000313" key="4">
    <source>
        <dbReference type="EMBL" id="GAA0687814.1"/>
    </source>
</evidence>
<dbReference type="SUPFAM" id="SSF56529">
    <property type="entry name" value="FAH"/>
    <property type="match status" value="1"/>
</dbReference>
<dbReference type="Gene3D" id="3.90.850.10">
    <property type="entry name" value="Fumarylacetoacetase-like, C-terminal domain"/>
    <property type="match status" value="1"/>
</dbReference>
<gene>
    <name evidence="4" type="ORF">GCM10009104_12500</name>
</gene>
<evidence type="ECO:0000256" key="2">
    <source>
        <dbReference type="ARBA" id="ARBA00022723"/>
    </source>
</evidence>
<dbReference type="EMBL" id="BAAAET010000001">
    <property type="protein sequence ID" value="GAA0687814.1"/>
    <property type="molecule type" value="Genomic_DNA"/>
</dbReference>
<keyword evidence="2" id="KW-0479">Metal-binding</keyword>
<dbReference type="Proteomes" id="UP001499915">
    <property type="component" value="Unassembled WGS sequence"/>
</dbReference>
<dbReference type="RefSeq" id="WP_343803863.1">
    <property type="nucleotide sequence ID" value="NZ_BAAAET010000001.1"/>
</dbReference>
<dbReference type="InterPro" id="IPR051121">
    <property type="entry name" value="FAH"/>
</dbReference>
<reference evidence="5" key="1">
    <citation type="journal article" date="2019" name="Int. J. Syst. Evol. Microbiol.">
        <title>The Global Catalogue of Microorganisms (GCM) 10K type strain sequencing project: providing services to taxonomists for standard genome sequencing and annotation.</title>
        <authorList>
            <consortium name="The Broad Institute Genomics Platform"/>
            <consortium name="The Broad Institute Genome Sequencing Center for Infectious Disease"/>
            <person name="Wu L."/>
            <person name="Ma J."/>
        </authorList>
    </citation>
    <scope>NUCLEOTIDE SEQUENCE [LARGE SCALE GENOMIC DNA]</scope>
    <source>
        <strain evidence="5">JCM 15134</strain>
    </source>
</reference>
<dbReference type="InterPro" id="IPR011234">
    <property type="entry name" value="Fumarylacetoacetase-like_C"/>
</dbReference>
<dbReference type="InterPro" id="IPR036663">
    <property type="entry name" value="Fumarylacetoacetase_C_sf"/>
</dbReference>
<proteinExistence type="inferred from homology"/>
<sequence length="283" mass="30500">MKLLRYGLKGQEKPGILDAQGQIRDLSEYIDDIGGQGLCPESLERLKAIDINTLPPVAGKPRLGSCVSGVGKIICIGLNYFDHAEETGMPVPEEPVVFAKFTSSISGPNDDILIPPGSETTDWEAELAVVIGKTAKHVSEDRALDYVAGYCVANDLSERSFQVERGGQWVKGKSYDSFAPLGPWLVTADEVGDAQALDIWLEVDGTCYQSGNTRTMIFSVPSLISYLSQFFSLHPGDVILTGTPAGVGLGQKPTPVFLRPGQTLKVGIEKLGMQQQRTRADDG</sequence>
<protein>
    <submittedName>
        <fullName evidence="4">Fumarylacetoacetate hydrolase family protein</fullName>
    </submittedName>
</protein>
<feature type="domain" description="Fumarylacetoacetase-like C-terminal" evidence="3">
    <location>
        <begin position="72"/>
        <end position="277"/>
    </location>
</feature>
<evidence type="ECO:0000313" key="5">
    <source>
        <dbReference type="Proteomes" id="UP001499915"/>
    </source>
</evidence>
<dbReference type="GO" id="GO:0016787">
    <property type="term" value="F:hydrolase activity"/>
    <property type="evidence" value="ECO:0007669"/>
    <property type="project" value="UniProtKB-KW"/>
</dbReference>
<dbReference type="Pfam" id="PF01557">
    <property type="entry name" value="FAA_hydrolase"/>
    <property type="match status" value="1"/>
</dbReference>
<evidence type="ECO:0000259" key="3">
    <source>
        <dbReference type="Pfam" id="PF01557"/>
    </source>
</evidence>
<keyword evidence="4" id="KW-0378">Hydrolase</keyword>